<feature type="chain" id="PRO_5013342230" description="Cysteine rich repeat-containing protein" evidence="1">
    <location>
        <begin position="24"/>
        <end position="99"/>
    </location>
</feature>
<accession>A0A1V4I0J4</accession>
<protein>
    <recommendedName>
        <fullName evidence="4">Cysteine rich repeat-containing protein</fullName>
    </recommendedName>
</protein>
<evidence type="ECO:0000313" key="2">
    <source>
        <dbReference type="EMBL" id="OPH83747.1"/>
    </source>
</evidence>
<evidence type="ECO:0008006" key="4">
    <source>
        <dbReference type="Google" id="ProtNLM"/>
    </source>
</evidence>
<organism evidence="2 3">
    <name type="scientific">Nitrobacter vulgaris</name>
    <dbReference type="NCBI Taxonomy" id="29421"/>
    <lineage>
        <taxon>Bacteria</taxon>
        <taxon>Pseudomonadati</taxon>
        <taxon>Pseudomonadota</taxon>
        <taxon>Alphaproteobacteria</taxon>
        <taxon>Hyphomicrobiales</taxon>
        <taxon>Nitrobacteraceae</taxon>
        <taxon>Nitrobacter</taxon>
    </lineage>
</organism>
<gene>
    <name evidence="2" type="ORF">B2M20_05365</name>
</gene>
<evidence type="ECO:0000256" key="1">
    <source>
        <dbReference type="SAM" id="SignalP"/>
    </source>
</evidence>
<keyword evidence="1" id="KW-0732">Signal</keyword>
<dbReference type="AlphaFoldDB" id="A0A1V4I0J4"/>
<dbReference type="OrthoDB" id="7998990at2"/>
<evidence type="ECO:0000313" key="3">
    <source>
        <dbReference type="Proteomes" id="UP000189940"/>
    </source>
</evidence>
<dbReference type="PROSITE" id="PS51257">
    <property type="entry name" value="PROKAR_LIPOPROTEIN"/>
    <property type="match status" value="1"/>
</dbReference>
<sequence>MLRHGVVLFSGILAGCIAAAAHAEEYRGTFAQRMACTPDVFKLCGSEIPDVGRIVACLRQNQSQLAGPCRAVFESNAEATGDDIAARATGGVVKAGSHQ</sequence>
<reference evidence="2 3" key="1">
    <citation type="submission" date="2017-02" db="EMBL/GenBank/DDBJ databases">
        <title>Genome sequence of the nitrite-oxidizing bacterium Nitrobacter vulgaris strain Ab1.</title>
        <authorList>
            <person name="Mellbye B.L."/>
            <person name="Davis E.W."/>
            <person name="Spieck E."/>
            <person name="Chang J.H."/>
            <person name="Bottomley P.J."/>
            <person name="Sayavedra-Soto L.A."/>
        </authorList>
    </citation>
    <scope>NUCLEOTIDE SEQUENCE [LARGE SCALE GENOMIC DNA]</scope>
    <source>
        <strain evidence="2 3">Ab1</strain>
    </source>
</reference>
<dbReference type="Proteomes" id="UP000189940">
    <property type="component" value="Unassembled WGS sequence"/>
</dbReference>
<keyword evidence="3" id="KW-1185">Reference proteome</keyword>
<feature type="signal peptide" evidence="1">
    <location>
        <begin position="1"/>
        <end position="23"/>
    </location>
</feature>
<dbReference type="EMBL" id="MWPQ01000024">
    <property type="protein sequence ID" value="OPH83747.1"/>
    <property type="molecule type" value="Genomic_DNA"/>
</dbReference>
<dbReference type="RefSeq" id="WP_079446048.1">
    <property type="nucleotide sequence ID" value="NZ_MWPQ01000024.1"/>
</dbReference>
<proteinExistence type="predicted"/>
<name>A0A1V4I0J4_NITVU</name>
<comment type="caution">
    <text evidence="2">The sequence shown here is derived from an EMBL/GenBank/DDBJ whole genome shotgun (WGS) entry which is preliminary data.</text>
</comment>